<accession>A0A9P7KAL3</accession>
<evidence type="ECO:0000256" key="1">
    <source>
        <dbReference type="SAM" id="MobiDB-lite"/>
    </source>
</evidence>
<gene>
    <name evidence="2" type="ORF">DXG03_007855</name>
</gene>
<proteinExistence type="predicted"/>
<comment type="caution">
    <text evidence="2">The sequence shown here is derived from an EMBL/GenBank/DDBJ whole genome shotgun (WGS) entry which is preliminary data.</text>
</comment>
<reference evidence="2" key="1">
    <citation type="submission" date="2020-07" db="EMBL/GenBank/DDBJ databases">
        <authorList>
            <person name="Nieuwenhuis M."/>
            <person name="Van De Peppel L.J.J."/>
        </authorList>
    </citation>
    <scope>NUCLEOTIDE SEQUENCE</scope>
    <source>
        <strain evidence="2">AP01</strain>
        <tissue evidence="2">Mycelium</tissue>
    </source>
</reference>
<dbReference type="EMBL" id="JABCKV010000060">
    <property type="protein sequence ID" value="KAG5644726.1"/>
    <property type="molecule type" value="Genomic_DNA"/>
</dbReference>
<evidence type="ECO:0000313" key="3">
    <source>
        <dbReference type="Proteomes" id="UP000775547"/>
    </source>
</evidence>
<dbReference type="AlphaFoldDB" id="A0A9P7KAL3"/>
<reference evidence="2" key="2">
    <citation type="submission" date="2021-10" db="EMBL/GenBank/DDBJ databases">
        <title>Phylogenomics reveals ancestral predisposition of the termite-cultivated fungus Termitomyces towards a domesticated lifestyle.</title>
        <authorList>
            <person name="Auxier B."/>
            <person name="Grum-Grzhimaylo A."/>
            <person name="Cardenas M.E."/>
            <person name="Lodge J.D."/>
            <person name="Laessoe T."/>
            <person name="Pedersen O."/>
            <person name="Smith M.E."/>
            <person name="Kuyper T.W."/>
            <person name="Franco-Molano E.A."/>
            <person name="Baroni T.J."/>
            <person name="Aanen D.K."/>
        </authorList>
    </citation>
    <scope>NUCLEOTIDE SEQUENCE</scope>
    <source>
        <strain evidence="2">AP01</strain>
        <tissue evidence="2">Mycelium</tissue>
    </source>
</reference>
<organism evidence="2 3">
    <name type="scientific">Asterophora parasitica</name>
    <dbReference type="NCBI Taxonomy" id="117018"/>
    <lineage>
        <taxon>Eukaryota</taxon>
        <taxon>Fungi</taxon>
        <taxon>Dikarya</taxon>
        <taxon>Basidiomycota</taxon>
        <taxon>Agaricomycotina</taxon>
        <taxon>Agaricomycetes</taxon>
        <taxon>Agaricomycetidae</taxon>
        <taxon>Agaricales</taxon>
        <taxon>Tricholomatineae</taxon>
        <taxon>Lyophyllaceae</taxon>
        <taxon>Asterophora</taxon>
    </lineage>
</organism>
<evidence type="ECO:0000313" key="2">
    <source>
        <dbReference type="EMBL" id="KAG5644726.1"/>
    </source>
</evidence>
<dbReference type="OrthoDB" id="27095at2759"/>
<protein>
    <submittedName>
        <fullName evidence="2">Uncharacterized protein</fullName>
    </submittedName>
</protein>
<feature type="region of interest" description="Disordered" evidence="1">
    <location>
        <begin position="29"/>
        <end position="66"/>
    </location>
</feature>
<keyword evidence="3" id="KW-1185">Reference proteome</keyword>
<dbReference type="Proteomes" id="UP000775547">
    <property type="component" value="Unassembled WGS sequence"/>
</dbReference>
<name>A0A9P7KAL3_9AGAR</name>
<sequence length="66" mass="7128">MDPEAMEEFKEQHAKVAGFQDAMANGDLKSGLSAFMGDEQPSKPVAPANAQPTPAVKNRGTRNKKR</sequence>